<accession>A0A6J4I010</accession>
<proteinExistence type="predicted"/>
<feature type="chain" id="PRO_5026670641" description="DUF3857 domain-containing protein" evidence="2">
    <location>
        <begin position="21"/>
        <end position="855"/>
    </location>
</feature>
<evidence type="ECO:0000256" key="2">
    <source>
        <dbReference type="SAM" id="SignalP"/>
    </source>
</evidence>
<evidence type="ECO:0000259" key="4">
    <source>
        <dbReference type="Pfam" id="PF12969"/>
    </source>
</evidence>
<evidence type="ECO:0000313" key="5">
    <source>
        <dbReference type="EMBL" id="CAA9236305.1"/>
    </source>
</evidence>
<protein>
    <recommendedName>
        <fullName evidence="6">DUF3857 domain-containing protein</fullName>
    </recommendedName>
</protein>
<feature type="transmembrane region" description="Helical" evidence="1">
    <location>
        <begin position="810"/>
        <end position="827"/>
    </location>
</feature>
<feature type="transmembrane region" description="Helical" evidence="1">
    <location>
        <begin position="773"/>
        <end position="790"/>
    </location>
</feature>
<dbReference type="SUPFAM" id="SSF54001">
    <property type="entry name" value="Cysteine proteinases"/>
    <property type="match status" value="1"/>
</dbReference>
<dbReference type="InterPro" id="IPR002931">
    <property type="entry name" value="Transglutaminase-like"/>
</dbReference>
<feature type="transmembrane region" description="Helical" evidence="1">
    <location>
        <begin position="749"/>
        <end position="766"/>
    </location>
</feature>
<evidence type="ECO:0008006" key="6">
    <source>
        <dbReference type="Google" id="ProtNLM"/>
    </source>
</evidence>
<feature type="domain" description="Transglutaminase-like" evidence="3">
    <location>
        <begin position="280"/>
        <end position="390"/>
    </location>
</feature>
<feature type="transmembrane region" description="Helical" evidence="1">
    <location>
        <begin position="696"/>
        <end position="716"/>
    </location>
</feature>
<evidence type="ECO:0000256" key="1">
    <source>
        <dbReference type="SAM" id="Phobius"/>
    </source>
</evidence>
<feature type="signal peptide" evidence="2">
    <location>
        <begin position="1"/>
        <end position="20"/>
    </location>
</feature>
<dbReference type="Gene3D" id="2.60.40.3140">
    <property type="match status" value="1"/>
</dbReference>
<dbReference type="Pfam" id="PF10754">
    <property type="entry name" value="DUF2569"/>
    <property type="match status" value="1"/>
</dbReference>
<feature type="domain" description="DUF3857" evidence="4">
    <location>
        <begin position="69"/>
        <end position="230"/>
    </location>
</feature>
<dbReference type="EMBL" id="CADCTQ010000114">
    <property type="protein sequence ID" value="CAA9236305.1"/>
    <property type="molecule type" value="Genomic_DNA"/>
</dbReference>
<keyword evidence="1" id="KW-0812">Transmembrane</keyword>
<gene>
    <name evidence="5" type="ORF">AVDCRST_MAG56-1219</name>
</gene>
<feature type="transmembrane region" description="Helical" evidence="1">
    <location>
        <begin position="654"/>
        <end position="675"/>
    </location>
</feature>
<dbReference type="Pfam" id="PF01841">
    <property type="entry name" value="Transglut_core"/>
    <property type="match status" value="1"/>
</dbReference>
<reference evidence="5" key="1">
    <citation type="submission" date="2020-02" db="EMBL/GenBank/DDBJ databases">
        <authorList>
            <person name="Meier V. D."/>
        </authorList>
    </citation>
    <scope>NUCLEOTIDE SEQUENCE</scope>
    <source>
        <strain evidence="5">AVDCRST_MAG56</strain>
    </source>
</reference>
<dbReference type="Gene3D" id="3.10.620.30">
    <property type="match status" value="1"/>
</dbReference>
<dbReference type="AlphaFoldDB" id="A0A6J4I010"/>
<dbReference type="InterPro" id="IPR024618">
    <property type="entry name" value="DUF3857"/>
</dbReference>
<sequence>MLQKLRFVVLCLFLVQSVSAVPARQTVPTAPRPAWVTTVALPADSKIREGDVSNGYAYALRDYQFHLPSQTRYYRYLRRIFTPEGVQQGSEIEVSYDPTYQKLVFHEARIIRDGKAIDKLEPAKFKIMQQESSKESYIYDGSLQALLILEDVRAGDQIEYAFSVVGSNPIYGGKFAHSFYLGTGEPIDVFSLRIISDEELQAKTLNATLPPAVTRENGRVVYQWYQEHVPGTSYDSDAPSWYNPYPTLFVSGYRSWAEVSAWAIGHYTYPARPGKGLTELIARIKGETSEPAERLEKALQFVQDEIRYTGLEAGIGGYKPRNPADVFGQRFGDCKDKSLLLCYILRELDIEAYPALVNTNDRKGIVDWLPSPNAFNHCVVQVRLGGVYWYDPTMSFQGGSYRNRYFGNLGYALVIRPGTTALTKIEPAQESKTQVEEVFTMDDIGGPVQLAVTTQYYGFEADQARGQFAGNNLKETEKSYLNYTAKTYPQVAVNEPLRYEDDRAGNVFTTYESYEVTNFWVAPDSTRPRELEGSVYPQTLRDKLYPPSTKIRTAPFALDFPLHYEHTIRLDLPKPWIVENEEKEITGPGFRFNLATRYFDKSAIFRYTYQTTQDHVAASPTAEFIRKQDQVINALGYSLTYNQRGTVLPERINWLMVLLGLLGAAGTAWGVKWLYYHYDPEPVVVPSGNDRQIGGLLPLFALFLLTRALLHLVHILGTQYFDWHHWETITSETSVGYNPTQATLLVAQLFYYTAMIGFCGVLVLLLVRRRSSVPNLVAAFYGVSIVWVSLETYLMWDMKIFTGPDWGKNIADLFWLVISGAVWVPYFRFSRRAKETFVETLRVPEGHQQIYRPNY</sequence>
<keyword evidence="1" id="KW-0472">Membrane</keyword>
<dbReference type="InterPro" id="IPR038765">
    <property type="entry name" value="Papain-like_cys_pep_sf"/>
</dbReference>
<dbReference type="Pfam" id="PF12969">
    <property type="entry name" value="DUF3857"/>
    <property type="match status" value="1"/>
</dbReference>
<organism evidence="5">
    <name type="scientific">uncultured Cytophagales bacterium</name>
    <dbReference type="NCBI Taxonomy" id="158755"/>
    <lineage>
        <taxon>Bacteria</taxon>
        <taxon>Pseudomonadati</taxon>
        <taxon>Bacteroidota</taxon>
        <taxon>Sphingobacteriia</taxon>
        <taxon>Sphingobacteriales</taxon>
        <taxon>environmental samples</taxon>
    </lineage>
</organism>
<dbReference type="InterPro" id="IPR019690">
    <property type="entry name" value="DUF2569"/>
</dbReference>
<keyword evidence="1" id="KW-1133">Transmembrane helix</keyword>
<name>A0A6J4I010_9SPHI</name>
<keyword evidence="2" id="KW-0732">Signal</keyword>
<evidence type="ECO:0000259" key="3">
    <source>
        <dbReference type="Pfam" id="PF01841"/>
    </source>
</evidence>